<feature type="compositionally biased region" description="Polar residues" evidence="1">
    <location>
        <begin position="280"/>
        <end position="301"/>
    </location>
</feature>
<feature type="region of interest" description="Disordered" evidence="1">
    <location>
        <begin position="271"/>
        <end position="308"/>
    </location>
</feature>
<dbReference type="EMBL" id="SDMP01000004">
    <property type="protein sequence ID" value="RYR61317.1"/>
    <property type="molecule type" value="Genomic_DNA"/>
</dbReference>
<organism evidence="2 3">
    <name type="scientific">Arachis hypogaea</name>
    <name type="common">Peanut</name>
    <dbReference type="NCBI Taxonomy" id="3818"/>
    <lineage>
        <taxon>Eukaryota</taxon>
        <taxon>Viridiplantae</taxon>
        <taxon>Streptophyta</taxon>
        <taxon>Embryophyta</taxon>
        <taxon>Tracheophyta</taxon>
        <taxon>Spermatophyta</taxon>
        <taxon>Magnoliopsida</taxon>
        <taxon>eudicotyledons</taxon>
        <taxon>Gunneridae</taxon>
        <taxon>Pentapetalae</taxon>
        <taxon>rosids</taxon>
        <taxon>fabids</taxon>
        <taxon>Fabales</taxon>
        <taxon>Fabaceae</taxon>
        <taxon>Papilionoideae</taxon>
        <taxon>50 kb inversion clade</taxon>
        <taxon>dalbergioids sensu lato</taxon>
        <taxon>Dalbergieae</taxon>
        <taxon>Pterocarpus clade</taxon>
        <taxon>Arachis</taxon>
    </lineage>
</organism>
<feature type="region of interest" description="Disordered" evidence="1">
    <location>
        <begin position="204"/>
        <end position="252"/>
    </location>
</feature>
<keyword evidence="3" id="KW-1185">Reference proteome</keyword>
<evidence type="ECO:0000313" key="3">
    <source>
        <dbReference type="Proteomes" id="UP000289738"/>
    </source>
</evidence>
<gene>
    <name evidence="2" type="ORF">Ahy_A04g018473</name>
</gene>
<evidence type="ECO:0000313" key="2">
    <source>
        <dbReference type="EMBL" id="RYR61317.1"/>
    </source>
</evidence>
<evidence type="ECO:0008006" key="4">
    <source>
        <dbReference type="Google" id="ProtNLM"/>
    </source>
</evidence>
<evidence type="ECO:0000256" key="1">
    <source>
        <dbReference type="SAM" id="MobiDB-lite"/>
    </source>
</evidence>
<proteinExistence type="predicted"/>
<sequence length="308" mass="33622">MWDVVMGVSYIGMALPSDVLGHGLPLAEPRGLEPLMTELASSLDSGGMSSTGSVDWTPYADLLIQGIVPHKIAAAEAFAAVVCPLLCFAIIKWHQVDRVVHQFGGLQHILTRPLNIDEMHGHNSRFGRGEWFLEILGAGISCGQLGETMDSRYIMRLTCVITTIFEIWVHLKLVGQGDHQLVVGGVVLNDLPIHYPDAPKLRQLEDGKLPQVRPQEWRGRRRGRAPPRCGAAAAGHDRGSVSPPADVNEAHQEEDTEQVVRELSGPIPRDYLTLGPPGTSHPSEARTSQQGHATGARTNEQIYIPFNP</sequence>
<name>A0A445DDQ3_ARAHY</name>
<comment type="caution">
    <text evidence="2">The sequence shown here is derived from an EMBL/GenBank/DDBJ whole genome shotgun (WGS) entry which is preliminary data.</text>
</comment>
<accession>A0A445DDQ3</accession>
<reference evidence="2 3" key="1">
    <citation type="submission" date="2019-01" db="EMBL/GenBank/DDBJ databases">
        <title>Sequencing of cultivated peanut Arachis hypogaea provides insights into genome evolution and oil improvement.</title>
        <authorList>
            <person name="Chen X."/>
        </authorList>
    </citation>
    <scope>NUCLEOTIDE SEQUENCE [LARGE SCALE GENOMIC DNA]</scope>
    <source>
        <strain evidence="3">cv. Fuhuasheng</strain>
        <tissue evidence="2">Leaves</tissue>
    </source>
</reference>
<protein>
    <recommendedName>
        <fullName evidence="4">Aminotransferase-like plant mobile domain-containing protein</fullName>
    </recommendedName>
</protein>
<dbReference type="Proteomes" id="UP000289738">
    <property type="component" value="Chromosome A04"/>
</dbReference>
<dbReference type="AlphaFoldDB" id="A0A445DDQ3"/>